<dbReference type="SMART" id="SM00382">
    <property type="entry name" value="AAA"/>
    <property type="match status" value="1"/>
</dbReference>
<keyword evidence="3" id="KW-1003">Cell membrane</keyword>
<dbReference type="PROSITE" id="PS50893">
    <property type="entry name" value="ABC_TRANSPORTER_2"/>
    <property type="match status" value="1"/>
</dbReference>
<dbReference type="GO" id="GO:0006826">
    <property type="term" value="P:iron ion transport"/>
    <property type="evidence" value="ECO:0007669"/>
    <property type="project" value="UniProtKB-KW"/>
</dbReference>
<dbReference type="STRING" id="426702.SAMN04488099_102266"/>
<evidence type="ECO:0000313" key="12">
    <source>
        <dbReference type="Proteomes" id="UP000199081"/>
    </source>
</evidence>
<evidence type="ECO:0000313" key="11">
    <source>
        <dbReference type="EMBL" id="SEK41162.1"/>
    </source>
</evidence>
<keyword evidence="7" id="KW-0408">Iron</keyword>
<evidence type="ECO:0000256" key="7">
    <source>
        <dbReference type="ARBA" id="ARBA00023004"/>
    </source>
</evidence>
<keyword evidence="6 11" id="KW-0067">ATP-binding</keyword>
<keyword evidence="8" id="KW-0406">Ion transport</keyword>
<evidence type="ECO:0000256" key="4">
    <source>
        <dbReference type="ARBA" id="ARBA00022496"/>
    </source>
</evidence>
<comment type="subcellular location">
    <subcellularLocation>
        <location evidence="1">Cell membrane</location>
        <topology evidence="1">Peripheral membrane protein</topology>
    </subcellularLocation>
</comment>
<dbReference type="PANTHER" id="PTHR42771">
    <property type="entry name" value="IRON(3+)-HYDROXAMATE IMPORT ATP-BINDING PROTEIN FHUC"/>
    <property type="match status" value="1"/>
</dbReference>
<keyword evidence="12" id="KW-1185">Reference proteome</keyword>
<evidence type="ECO:0000256" key="5">
    <source>
        <dbReference type="ARBA" id="ARBA00022741"/>
    </source>
</evidence>
<dbReference type="AlphaFoldDB" id="A0A1H7GVT2"/>
<evidence type="ECO:0000256" key="9">
    <source>
        <dbReference type="ARBA" id="ARBA00023136"/>
    </source>
</evidence>
<name>A0A1H7GVT2_9LACT</name>
<keyword evidence="2" id="KW-0813">Transport</keyword>
<evidence type="ECO:0000256" key="2">
    <source>
        <dbReference type="ARBA" id="ARBA00022448"/>
    </source>
</evidence>
<proteinExistence type="predicted"/>
<dbReference type="PANTHER" id="PTHR42771:SF3">
    <property type="entry name" value="PETROBACTIN IMPORT ATP-BINDING PROTEIN YCLP"/>
    <property type="match status" value="1"/>
</dbReference>
<dbReference type="InterPro" id="IPR051535">
    <property type="entry name" value="Siderophore_ABC-ATPase"/>
</dbReference>
<dbReference type="Proteomes" id="UP000199081">
    <property type="component" value="Unassembled WGS sequence"/>
</dbReference>
<dbReference type="InterPro" id="IPR003593">
    <property type="entry name" value="AAA+_ATPase"/>
</dbReference>
<dbReference type="Pfam" id="PF00005">
    <property type="entry name" value="ABC_tran"/>
    <property type="match status" value="1"/>
</dbReference>
<dbReference type="GO" id="GO:0005524">
    <property type="term" value="F:ATP binding"/>
    <property type="evidence" value="ECO:0007669"/>
    <property type="project" value="UniProtKB-KW"/>
</dbReference>
<organism evidence="11 12">
    <name type="scientific">Alkalibacterium pelagium</name>
    <dbReference type="NCBI Taxonomy" id="426702"/>
    <lineage>
        <taxon>Bacteria</taxon>
        <taxon>Bacillati</taxon>
        <taxon>Bacillota</taxon>
        <taxon>Bacilli</taxon>
        <taxon>Lactobacillales</taxon>
        <taxon>Carnobacteriaceae</taxon>
        <taxon>Alkalibacterium</taxon>
    </lineage>
</organism>
<evidence type="ECO:0000259" key="10">
    <source>
        <dbReference type="PROSITE" id="PS50893"/>
    </source>
</evidence>
<dbReference type="InterPro" id="IPR027417">
    <property type="entry name" value="P-loop_NTPase"/>
</dbReference>
<evidence type="ECO:0000256" key="3">
    <source>
        <dbReference type="ARBA" id="ARBA00022475"/>
    </source>
</evidence>
<dbReference type="GO" id="GO:0005886">
    <property type="term" value="C:plasma membrane"/>
    <property type="evidence" value="ECO:0007669"/>
    <property type="project" value="UniProtKB-SubCell"/>
</dbReference>
<dbReference type="CDD" id="cd03214">
    <property type="entry name" value="ABC_Iron-Siderophores_B12_Hemin"/>
    <property type="match status" value="1"/>
</dbReference>
<keyword evidence="5" id="KW-0547">Nucleotide-binding</keyword>
<keyword evidence="4" id="KW-0410">Iron transport</keyword>
<dbReference type="RefSeq" id="WP_091478975.1">
    <property type="nucleotide sequence ID" value="NZ_BJYC01000003.1"/>
</dbReference>
<sequence length="253" mass="28492">MMEVQNVTKSYGETIVVNNVSLPIEKGKMTACIGPNGAGKSTLLEMVSRLIPQDTGHIYIDGNEVKTWKKGDFAKRLSVLKQTNQMNVRLTVRELVSFGRFPYTKGRLNQHCHEVIDSSLEYLGLLDLQTRYIDTLSGGQLQRAMIAMVLCQDTDYILLDEPLNNLDMSYGVQMMKTLRRLVDELGKTVITVVHDINFAASYADNIVAMKEGRLFASGPVDEMITKPVLDDLYDMDVKIIESNGTKYCLYYTN</sequence>
<dbReference type="SUPFAM" id="SSF52540">
    <property type="entry name" value="P-loop containing nucleoside triphosphate hydrolases"/>
    <property type="match status" value="1"/>
</dbReference>
<evidence type="ECO:0000256" key="6">
    <source>
        <dbReference type="ARBA" id="ARBA00022840"/>
    </source>
</evidence>
<protein>
    <submittedName>
        <fullName evidence="11">Iron complex transport system ATP-binding protein</fullName>
    </submittedName>
</protein>
<dbReference type="FunFam" id="3.40.50.300:FF:000134">
    <property type="entry name" value="Iron-enterobactin ABC transporter ATP-binding protein"/>
    <property type="match status" value="1"/>
</dbReference>
<evidence type="ECO:0000256" key="1">
    <source>
        <dbReference type="ARBA" id="ARBA00004202"/>
    </source>
</evidence>
<dbReference type="OrthoDB" id="9787851at2"/>
<dbReference type="EMBL" id="FNZU01000002">
    <property type="protein sequence ID" value="SEK41162.1"/>
    <property type="molecule type" value="Genomic_DNA"/>
</dbReference>
<gene>
    <name evidence="11" type="ORF">SAMN04488099_102266</name>
</gene>
<reference evidence="12" key="1">
    <citation type="submission" date="2016-10" db="EMBL/GenBank/DDBJ databases">
        <authorList>
            <person name="Varghese N."/>
            <person name="Submissions S."/>
        </authorList>
    </citation>
    <scope>NUCLEOTIDE SEQUENCE [LARGE SCALE GENOMIC DNA]</scope>
    <source>
        <strain evidence="12">DSM 19183</strain>
    </source>
</reference>
<feature type="domain" description="ABC transporter" evidence="10">
    <location>
        <begin position="2"/>
        <end position="236"/>
    </location>
</feature>
<keyword evidence="9" id="KW-0472">Membrane</keyword>
<dbReference type="Gene3D" id="3.40.50.300">
    <property type="entry name" value="P-loop containing nucleotide triphosphate hydrolases"/>
    <property type="match status" value="1"/>
</dbReference>
<dbReference type="InterPro" id="IPR003439">
    <property type="entry name" value="ABC_transporter-like_ATP-bd"/>
</dbReference>
<accession>A0A1H7GVT2</accession>
<evidence type="ECO:0000256" key="8">
    <source>
        <dbReference type="ARBA" id="ARBA00023065"/>
    </source>
</evidence>
<dbReference type="PROSITE" id="PS00211">
    <property type="entry name" value="ABC_TRANSPORTER_1"/>
    <property type="match status" value="1"/>
</dbReference>
<dbReference type="GO" id="GO:0016887">
    <property type="term" value="F:ATP hydrolysis activity"/>
    <property type="evidence" value="ECO:0007669"/>
    <property type="project" value="InterPro"/>
</dbReference>
<dbReference type="InterPro" id="IPR017871">
    <property type="entry name" value="ABC_transporter-like_CS"/>
</dbReference>